<comment type="caution">
    <text evidence="4">The sequence shown here is derived from an EMBL/GenBank/DDBJ whole genome shotgun (WGS) entry which is preliminary data.</text>
</comment>
<dbReference type="Proteomes" id="UP000287605">
    <property type="component" value="Unassembled WGS sequence"/>
</dbReference>
<dbReference type="Pfam" id="PF01381">
    <property type="entry name" value="HTH_3"/>
    <property type="match status" value="1"/>
</dbReference>
<evidence type="ECO:0000259" key="3">
    <source>
        <dbReference type="PROSITE" id="PS50943"/>
    </source>
</evidence>
<keyword evidence="2" id="KW-0472">Membrane</keyword>
<dbReference type="GO" id="GO:0003677">
    <property type="term" value="F:DNA binding"/>
    <property type="evidence" value="ECO:0007669"/>
    <property type="project" value="UniProtKB-KW"/>
</dbReference>
<dbReference type="OrthoDB" id="4427456at2"/>
<proteinExistence type="predicted"/>
<dbReference type="PANTHER" id="PTHR46558:SF13">
    <property type="entry name" value="HTH-TYPE TRANSCRIPTIONAL REGULATOR IMMR"/>
    <property type="match status" value="1"/>
</dbReference>
<feature type="transmembrane region" description="Helical" evidence="2">
    <location>
        <begin position="160"/>
        <end position="182"/>
    </location>
</feature>
<accession>A0A430AZM6</accession>
<dbReference type="RefSeq" id="WP_126807802.1">
    <property type="nucleotide sequence ID" value="NZ_NGKA01000005.1"/>
</dbReference>
<keyword evidence="2" id="KW-0812">Transmembrane</keyword>
<gene>
    <name evidence="4" type="ORF">CBF29_04480</name>
</gene>
<evidence type="ECO:0000313" key="4">
    <source>
        <dbReference type="EMBL" id="RSU13515.1"/>
    </source>
</evidence>
<feature type="transmembrane region" description="Helical" evidence="2">
    <location>
        <begin position="84"/>
        <end position="102"/>
    </location>
</feature>
<feature type="transmembrane region" description="Helical" evidence="2">
    <location>
        <begin position="108"/>
        <end position="134"/>
    </location>
</feature>
<reference evidence="4 5" key="1">
    <citation type="submission" date="2017-05" db="EMBL/GenBank/DDBJ databases">
        <title>Vagococcus spp. assemblies.</title>
        <authorList>
            <person name="Gulvik C.A."/>
        </authorList>
    </citation>
    <scope>NUCLEOTIDE SEQUENCE [LARGE SCALE GENOMIC DNA]</scope>
    <source>
        <strain evidence="4 5">CCUG 51432</strain>
    </source>
</reference>
<evidence type="ECO:0000256" key="1">
    <source>
        <dbReference type="ARBA" id="ARBA00023125"/>
    </source>
</evidence>
<keyword evidence="1" id="KW-0238">DNA-binding</keyword>
<organism evidence="4 5">
    <name type="scientific">Vagococcus elongatus</name>
    <dbReference type="NCBI Taxonomy" id="180344"/>
    <lineage>
        <taxon>Bacteria</taxon>
        <taxon>Bacillati</taxon>
        <taxon>Bacillota</taxon>
        <taxon>Bacilli</taxon>
        <taxon>Lactobacillales</taxon>
        <taxon>Enterococcaceae</taxon>
        <taxon>Vagococcus</taxon>
    </lineage>
</organism>
<dbReference type="EMBL" id="NGKA01000005">
    <property type="protein sequence ID" value="RSU13515.1"/>
    <property type="molecule type" value="Genomic_DNA"/>
</dbReference>
<dbReference type="InterPro" id="IPR001387">
    <property type="entry name" value="Cro/C1-type_HTH"/>
</dbReference>
<keyword evidence="5" id="KW-1185">Reference proteome</keyword>
<dbReference type="AlphaFoldDB" id="A0A430AZM6"/>
<dbReference type="SMART" id="SM00530">
    <property type="entry name" value="HTH_XRE"/>
    <property type="match status" value="1"/>
</dbReference>
<dbReference type="PROSITE" id="PS50943">
    <property type="entry name" value="HTH_CROC1"/>
    <property type="match status" value="1"/>
</dbReference>
<dbReference type="Gene3D" id="1.10.260.40">
    <property type="entry name" value="lambda repressor-like DNA-binding domains"/>
    <property type="match status" value="1"/>
</dbReference>
<dbReference type="PANTHER" id="PTHR46558">
    <property type="entry name" value="TRACRIPTIONAL REGULATORY PROTEIN-RELATED-RELATED"/>
    <property type="match status" value="1"/>
</dbReference>
<evidence type="ECO:0000313" key="5">
    <source>
        <dbReference type="Proteomes" id="UP000287605"/>
    </source>
</evidence>
<dbReference type="SUPFAM" id="SSF47413">
    <property type="entry name" value="lambda repressor-like DNA-binding domains"/>
    <property type="match status" value="1"/>
</dbReference>
<keyword evidence="2" id="KW-1133">Transmembrane helix</keyword>
<feature type="transmembrane region" description="Helical" evidence="2">
    <location>
        <begin position="188"/>
        <end position="208"/>
    </location>
</feature>
<feature type="domain" description="HTH cro/C1-type" evidence="3">
    <location>
        <begin position="7"/>
        <end position="61"/>
    </location>
</feature>
<evidence type="ECO:0000256" key="2">
    <source>
        <dbReference type="SAM" id="Phobius"/>
    </source>
</evidence>
<name>A0A430AZM6_9ENTE</name>
<dbReference type="CDD" id="cd00093">
    <property type="entry name" value="HTH_XRE"/>
    <property type="match status" value="1"/>
</dbReference>
<dbReference type="InterPro" id="IPR010982">
    <property type="entry name" value="Lambda_DNA-bd_dom_sf"/>
</dbReference>
<sequence>MEFGTKLKDSRIKANLTQEEVAEHIQVSRQTISNWENNRSLPDLRSIVLISSLYHVSLDYLLIGEEKVMNKLYNDTDVKKATDRVLVVTILSLISSIGYMIFLSDKDFGIVSIISLTIVVLISILLIVCIYNMVRVNRFHNKVMEDKKNQQQNSFDNNKLALFISFGTMIGTALGLLVGLFFKFEILYAIPVGSSIGLLFGVVIGTIVSEIKE</sequence>
<protein>
    <recommendedName>
        <fullName evidence="3">HTH cro/C1-type domain-containing protein</fullName>
    </recommendedName>
</protein>